<name>A0AAN9S2Z0_PSOTE</name>
<organism evidence="1 2">
    <name type="scientific">Psophocarpus tetragonolobus</name>
    <name type="common">Winged bean</name>
    <name type="synonym">Dolichos tetragonolobus</name>
    <dbReference type="NCBI Taxonomy" id="3891"/>
    <lineage>
        <taxon>Eukaryota</taxon>
        <taxon>Viridiplantae</taxon>
        <taxon>Streptophyta</taxon>
        <taxon>Embryophyta</taxon>
        <taxon>Tracheophyta</taxon>
        <taxon>Spermatophyta</taxon>
        <taxon>Magnoliopsida</taxon>
        <taxon>eudicotyledons</taxon>
        <taxon>Gunneridae</taxon>
        <taxon>Pentapetalae</taxon>
        <taxon>rosids</taxon>
        <taxon>fabids</taxon>
        <taxon>Fabales</taxon>
        <taxon>Fabaceae</taxon>
        <taxon>Papilionoideae</taxon>
        <taxon>50 kb inversion clade</taxon>
        <taxon>NPAAA clade</taxon>
        <taxon>indigoferoid/millettioid clade</taxon>
        <taxon>Phaseoleae</taxon>
        <taxon>Psophocarpus</taxon>
    </lineage>
</organism>
<proteinExistence type="predicted"/>
<keyword evidence="2" id="KW-1185">Reference proteome</keyword>
<reference evidence="1 2" key="1">
    <citation type="submission" date="2024-01" db="EMBL/GenBank/DDBJ databases">
        <title>The genomes of 5 underutilized Papilionoideae crops provide insights into root nodulation and disease resistanc.</title>
        <authorList>
            <person name="Jiang F."/>
        </authorList>
    </citation>
    <scope>NUCLEOTIDE SEQUENCE [LARGE SCALE GENOMIC DNA]</scope>
    <source>
        <strain evidence="1">DUOXIRENSHENG_FW03</strain>
        <tissue evidence="1">Leaves</tissue>
    </source>
</reference>
<dbReference type="PANTHER" id="PTHR34570">
    <property type="entry name" value="OS03G0593100 PROTEIN"/>
    <property type="match status" value="1"/>
</dbReference>
<dbReference type="EMBL" id="JAYMYS010000006">
    <property type="protein sequence ID" value="KAK7387686.1"/>
    <property type="molecule type" value="Genomic_DNA"/>
</dbReference>
<accession>A0AAN9S2Z0</accession>
<gene>
    <name evidence="1" type="ORF">VNO78_22476</name>
</gene>
<evidence type="ECO:0000313" key="2">
    <source>
        <dbReference type="Proteomes" id="UP001386955"/>
    </source>
</evidence>
<dbReference type="AlphaFoldDB" id="A0AAN9S2Z0"/>
<evidence type="ECO:0000313" key="1">
    <source>
        <dbReference type="EMBL" id="KAK7387686.1"/>
    </source>
</evidence>
<comment type="caution">
    <text evidence="1">The sequence shown here is derived from an EMBL/GenBank/DDBJ whole genome shotgun (WGS) entry which is preliminary data.</text>
</comment>
<dbReference type="Proteomes" id="UP001386955">
    <property type="component" value="Unassembled WGS sequence"/>
</dbReference>
<dbReference type="PANTHER" id="PTHR34570:SF7">
    <property type="entry name" value="GENOME ASSEMBLY, CHROMOSOME: A08"/>
    <property type="match status" value="1"/>
</dbReference>
<protein>
    <submittedName>
        <fullName evidence="1">Uncharacterized protein</fullName>
    </submittedName>
</protein>
<sequence>MRRKIHDPIGVRSSIVLLQERFRQLQRVKEMRKKRELLKMLATDPKHFNSNSTTRQFLDPELMIPSRLHPHVSLSLWPASQCMQEYNISTIETPGSKNIRFIDCTHRHSLQASWKNAYDWNSGSESDSGVDTSLHLSSRFLIAKENEVGMDLRIELFLLDILNGSRTIAWCLAFEERESLYSGLSFFFRMKLTK</sequence>